<protein>
    <submittedName>
        <fullName evidence="1">Uncharacterized protein</fullName>
    </submittedName>
</protein>
<keyword evidence="2" id="KW-1185">Reference proteome</keyword>
<evidence type="ECO:0000313" key="1">
    <source>
        <dbReference type="EMBL" id="KAI8442500.1"/>
    </source>
</evidence>
<comment type="caution">
    <text evidence="1">The sequence shown here is derived from an EMBL/GenBank/DDBJ whole genome shotgun (WGS) entry which is preliminary data.</text>
</comment>
<dbReference type="Proteomes" id="UP001064048">
    <property type="component" value="Chromosome 9"/>
</dbReference>
<accession>A0ACC0L1K9</accession>
<sequence>MGRGHYARPPPLLPSRREYLRCANESGRGRVPDMGRGHYARPPPLLPSRREYLRCANVLKKQSATSDYSASSDDDAPAPVCLRLECARHAPPPPPPPPPAPLRPATNNDADDDLKAISEHKTYSSSSSQSDSDTDYESAPKRRRAASPATALRRAVDDQLSKLDHHLVKLLAWQRLQQILVGEQCYGPWSRLPLAAETEALLHAAIPRARLAKHGFKHVALPSELLSRAERERIARAVWGAAPPPPRPHAPAPSHAPHRAAACPVLRPGRLGLGDGLGPAVPMRLSRLTFGADCMCH</sequence>
<organism evidence="1 2">
    <name type="scientific">Choristoneura fumiferana</name>
    <name type="common">Spruce budworm moth</name>
    <name type="synonym">Archips fumiferana</name>
    <dbReference type="NCBI Taxonomy" id="7141"/>
    <lineage>
        <taxon>Eukaryota</taxon>
        <taxon>Metazoa</taxon>
        <taxon>Ecdysozoa</taxon>
        <taxon>Arthropoda</taxon>
        <taxon>Hexapoda</taxon>
        <taxon>Insecta</taxon>
        <taxon>Pterygota</taxon>
        <taxon>Neoptera</taxon>
        <taxon>Endopterygota</taxon>
        <taxon>Lepidoptera</taxon>
        <taxon>Glossata</taxon>
        <taxon>Ditrysia</taxon>
        <taxon>Tortricoidea</taxon>
        <taxon>Tortricidae</taxon>
        <taxon>Tortricinae</taxon>
        <taxon>Choristoneura</taxon>
    </lineage>
</organism>
<reference evidence="1 2" key="1">
    <citation type="journal article" date="2022" name="Genome Biol. Evol.">
        <title>The Spruce Budworm Genome: Reconstructing the Evolutionary History of Antifreeze Proteins.</title>
        <authorList>
            <person name="Beliveau C."/>
            <person name="Gagne P."/>
            <person name="Picq S."/>
            <person name="Vernygora O."/>
            <person name="Keeling C.I."/>
            <person name="Pinkney K."/>
            <person name="Doucet D."/>
            <person name="Wen F."/>
            <person name="Johnston J.S."/>
            <person name="Maaroufi H."/>
            <person name="Boyle B."/>
            <person name="Laroche J."/>
            <person name="Dewar K."/>
            <person name="Juretic N."/>
            <person name="Blackburn G."/>
            <person name="Nisole A."/>
            <person name="Brunet B."/>
            <person name="Brandao M."/>
            <person name="Lumley L."/>
            <person name="Duan J."/>
            <person name="Quan G."/>
            <person name="Lucarotti C.J."/>
            <person name="Roe A.D."/>
            <person name="Sperling F.A.H."/>
            <person name="Levesque R.C."/>
            <person name="Cusson M."/>
        </authorList>
    </citation>
    <scope>NUCLEOTIDE SEQUENCE [LARGE SCALE GENOMIC DNA]</scope>
    <source>
        <strain evidence="1">Glfc:IPQL:Cfum</strain>
    </source>
</reference>
<evidence type="ECO:0000313" key="2">
    <source>
        <dbReference type="Proteomes" id="UP001064048"/>
    </source>
</evidence>
<proteinExistence type="predicted"/>
<dbReference type="EMBL" id="CM046109">
    <property type="protein sequence ID" value="KAI8442500.1"/>
    <property type="molecule type" value="Genomic_DNA"/>
</dbReference>
<name>A0ACC0L1K9_CHOFU</name>
<gene>
    <name evidence="1" type="ORF">MSG28_005989</name>
</gene>